<gene>
    <name evidence="4" type="ORF">QBZ16_005401</name>
</gene>
<feature type="region of interest" description="Disordered" evidence="1">
    <location>
        <begin position="1617"/>
        <end position="1644"/>
    </location>
</feature>
<feature type="compositionally biased region" description="Low complexity" evidence="1">
    <location>
        <begin position="377"/>
        <end position="397"/>
    </location>
</feature>
<accession>A0AAD9IE82</accession>
<dbReference type="InterPro" id="IPR011430">
    <property type="entry name" value="UTP20_N"/>
</dbReference>
<dbReference type="InterPro" id="IPR016024">
    <property type="entry name" value="ARM-type_fold"/>
</dbReference>
<evidence type="ECO:0000313" key="5">
    <source>
        <dbReference type="Proteomes" id="UP001255856"/>
    </source>
</evidence>
<dbReference type="Pfam" id="PF20416">
    <property type="entry name" value="UTP20"/>
    <property type="match status" value="1"/>
</dbReference>
<feature type="domain" description="U3 small nucleolar RNA-associated protein 20" evidence="3">
    <location>
        <begin position="1903"/>
        <end position="2148"/>
    </location>
</feature>
<keyword evidence="5" id="KW-1185">Reference proteome</keyword>
<feature type="region of interest" description="Disordered" evidence="1">
    <location>
        <begin position="1137"/>
        <end position="1168"/>
    </location>
</feature>
<sequence>MHKHLNFKEKIGKIYVDVYLGADARRADPLPGYESFFQEKLMAWSELNAAEHFVGCFNRLRSLSSGMAQLVHNAGKIVDIILDRVHPAAILSLEPLLDLLGWLCRDLQGDFVPYLEPIFGRLTEAVARGLHHEPEALQHVFSCEHALLKTLSRWLAPRFADVLRWTRGLRHNRVVHVRSLAAGGPAFLLRHLHARGKARTLREAVGEAVREAVQAAAAPEAAHAAACLFAGSVRGPRRSLNSHAEPLLKLVLDSEALLGQEEAGADGSGKTTREPTSQADRAAHHHERHALVLRKTIGLVLEGVHAEDAGPLWVALLSLGRGAGASDAAVESAAEALDLVGMAVEWRGGKKLADDAPAQGLLLRALGSDALLGAGAAPPPGAAGRAARGPAPDAGRSCGSSRESAGAAFGVLAEAWAPSLLQRIAPELLLAFLGSLSKLSPEAHVAFFSHVTLPLFDAARDAAELADLAWGVMLDAAEAAEKLGRQGDIADAVAERALRVLEGEDVNRDAAAWAALTVLRRTALQGAAKGGRPARHGASVVLAAPADLDACAAEAVAYALGRPRDAAALAAAADALERSTSVDAGARPGEDAMRAALRAVSPLALASERGALRPPTGGSLLRALCALHATHAAGDHMTRDGAVIFQRVGAVAEQRLAPDWLAAALAGSLLGALRIPFSPLWNPATAALAKLLAGYPDAVWPLVLHELRAAQSSLLERAPIDGANEIDEELVADGDADGDVADGDDDDGNGVADRTKSNNEEDDAAPCWWDVPRRRSELFAERVAATLEPGRATDVPTRLRHLLAALAATTDGVVERHAKDWVGLFLEYSAVGLSGRSAESGVEATDGASVSASSSPTPWRPLRAGMGRWRGGLREWLKMLGALGGLRGVPRSRDVLDRLLRLLRREEGAVQAEVLQTLRAFKPKGLAPHIPRLVDFTDDKKVSGQMAGFSLREGASAARADDEAPPLEAQHRGEVVPLLIAVLFPKMRKKSAALGGAARKKIMTYLAGAEPEELAPLLAFFLEPLQGVFAANLPRAPADLPPGPLTPLPGFTWALTRVDGAAWLAAIDVDELARVPTGVRHGLLDAFGDLLTFLGYRVQMYAPVLLAFAVALMEGTRKAAESGDASTIADEPAAAMDLEEEEAEEPEPQKVADPAAADPSVPSTGHTLNSRTRTMLKFLRRSAFRLVTQQLALFPLDEASLAFLWPRLMAELRASLPSLEAEASSGARVAAPLELAEILARGPGTKAGKKEPGATHEDGAEPRAAPFTAFLLADSVEVTDARAAGRQDDASSTVATQLVNKQAAEEPAASPTLSTGAALMDGVIDCLCNASSLNRTAAMRVLEAVIALPAEACDAILGARLEPLLRALQRIVVGYRPAKAPKGARGPRTEDLPKRALALLEALATRVRTLGLAAHLTSALVAVLNGALRRQRPGQGPLGENEALALRPSSSDAASLQACVRALQGAFAVFVPLAARLTGARDGVALARAATVVAGRLEPFAGPAGALAAAKLAELTALAIAELGEPDLDRRTACYLTLTRAEWARLARGASVAPAALVATRALTDLRAASADLGLRGAALEALEALIQALPKEEEICGAGAASPEGGAIASAEVAELPEEDGDDDDEEEVEEETNEDAEDKGDAALDTSSAELALEAPPTNTTATKDSTSGSASLLLQLARGVLQRELVRGLTLDVSSVRADHLALLRSLGLALPRSFPGVAALAAPQSDESDFWLNAAHLQLHRRARDAAPGARAARAGRRGARGPGALLGIVAPLLFATLRDGSGLRALAETHTSRAIQAGATAEADAARANSVADAAAAALGALAALLPWKAYESLLDRALTELRRARARARRRRRPARRAAFHFDVAAEPGAERALTKRALPALQRHIVVEGRDGAGGSVRAGVALAVVRALRRLPERAVRAEAPRLLQPVSNLLRDKAQGTRDDARKTLVAVLSELGPVYLPYALETVQEACPVKGMTAHVLGFTAHALVDGLVSGAEAETPVPKPGSKAWERKQKQQADASSQSSMDTLARILGECLPALLPIIEADYWGEVAEAKEATLFARQYREARSTRGASLYGLLARCVRFGDHARALLGLVHAHVDDAATVTGRARLETLLKAFVSGVLLNRTVDPQSLCVFVYATLDEGLAVEEAAARAREAEAGRAAEEARPGAAGASPPHVELLVAATLRLLLGALRGGHLRPGDAAGAALLDPFAPLLARAAVSRHAPVACDAVAILTLLLRSDLPGLVALGPRLCATALDLLQTRCRGLGDALAQECLRLLSALLRDGSEFRPSPAQVGALLGRVFRDLDESAAHASSFALLQAVLARGTDAPEVHALMLRVRETVIRTHREEARRTAAQCLVRYLVALPVDAKGAAKLLAEHVQFLLKNLAYEHESGRMAALSLLESLLAQLPAGQVRLWADTALLPLVTCLAGDGVAACRARAAGVLGALAAVSGRAWRLRALGFSQTWLQGADPRLHRAALQLAGVVIEAAADGLAGALGPLVGLATERVLAGVVADAEGAAAARKTQRALPELLDAASPRAAAAWAAAARAMAHRHQWVERAAGRVLLAGLAPGQPETRALVLREAGAGAAGAAYLAGRFVAQLETPGPLDETLVQQAMRAVVLLVPDMHAADEAAGRLPKAAWLLEGVTEGRKAVQGDDEEASSDADASDADETDQTLRSAPLQAARAGHSTTTTISGPHRTLGSVLGRVAALAESTVRDRRVARLAALRCLAAAAARLGADRAVGYAPILYRPIVRATEPGGESAAARHDEEALALAHEVADHLRGLARTHRRAEQARRKLIEPAAAAAAKRGKRRRNKEAAARKIEAERRERNAGTGLVKKAPQRKKMRKAR</sequence>
<dbReference type="Pfam" id="PF07539">
    <property type="entry name" value="UTP20_N"/>
    <property type="match status" value="1"/>
</dbReference>
<evidence type="ECO:0000259" key="2">
    <source>
        <dbReference type="Pfam" id="PF07539"/>
    </source>
</evidence>
<feature type="domain" description="U3 small nucleolar RNA-associated protein 20 N-terminal" evidence="2">
    <location>
        <begin position="873"/>
        <end position="1195"/>
    </location>
</feature>
<feature type="compositionally biased region" description="Low complexity" evidence="1">
    <location>
        <begin position="1151"/>
        <end position="1163"/>
    </location>
</feature>
<proteinExistence type="predicted"/>
<dbReference type="PANTHER" id="PTHR17695">
    <property type="entry name" value="SMALL SUBUNIT PROCESSOME COMPONENT 20 HOMOLOG"/>
    <property type="match status" value="1"/>
</dbReference>
<feature type="compositionally biased region" description="Basic residues" evidence="1">
    <location>
        <begin position="2856"/>
        <end position="2866"/>
    </location>
</feature>
<feature type="compositionally biased region" description="Acidic residues" evidence="1">
    <location>
        <begin position="1617"/>
        <end position="1640"/>
    </location>
</feature>
<feature type="compositionally biased region" description="Acidic residues" evidence="1">
    <location>
        <begin position="2669"/>
        <end position="2687"/>
    </location>
</feature>
<feature type="compositionally biased region" description="Acidic residues" evidence="1">
    <location>
        <begin position="734"/>
        <end position="748"/>
    </location>
</feature>
<dbReference type="EMBL" id="JASFZW010000009">
    <property type="protein sequence ID" value="KAK2076641.1"/>
    <property type="molecule type" value="Genomic_DNA"/>
</dbReference>
<name>A0AAD9IE82_PROWI</name>
<feature type="compositionally biased region" description="Acidic residues" evidence="1">
    <location>
        <begin position="1137"/>
        <end position="1146"/>
    </location>
</feature>
<dbReference type="SUPFAM" id="SSF48371">
    <property type="entry name" value="ARM repeat"/>
    <property type="match status" value="1"/>
</dbReference>
<evidence type="ECO:0000259" key="3">
    <source>
        <dbReference type="Pfam" id="PF20416"/>
    </source>
</evidence>
<evidence type="ECO:0000256" key="1">
    <source>
        <dbReference type="SAM" id="MobiDB-lite"/>
    </source>
</evidence>
<feature type="compositionally biased region" description="Basic and acidic residues" evidence="1">
    <location>
        <begin position="2832"/>
        <end position="2847"/>
    </location>
</feature>
<feature type="region of interest" description="Disordered" evidence="1">
    <location>
        <begin position="377"/>
        <end position="399"/>
    </location>
</feature>
<feature type="region of interest" description="Disordered" evidence="1">
    <location>
        <begin position="2817"/>
        <end position="2866"/>
    </location>
</feature>
<dbReference type="GO" id="GO:0030686">
    <property type="term" value="C:90S preribosome"/>
    <property type="evidence" value="ECO:0007669"/>
    <property type="project" value="TreeGrafter"/>
</dbReference>
<feature type="compositionally biased region" description="Basic and acidic residues" evidence="1">
    <location>
        <begin position="1248"/>
        <end position="1261"/>
    </location>
</feature>
<organism evidence="4 5">
    <name type="scientific">Prototheca wickerhamii</name>
    <dbReference type="NCBI Taxonomy" id="3111"/>
    <lineage>
        <taxon>Eukaryota</taxon>
        <taxon>Viridiplantae</taxon>
        <taxon>Chlorophyta</taxon>
        <taxon>core chlorophytes</taxon>
        <taxon>Trebouxiophyceae</taxon>
        <taxon>Chlorellales</taxon>
        <taxon>Chlorellaceae</taxon>
        <taxon>Prototheca</taxon>
    </lineage>
</organism>
<dbReference type="InterPro" id="IPR046523">
    <property type="entry name" value="UTP20_dom"/>
</dbReference>
<reference evidence="4" key="1">
    <citation type="submission" date="2021-01" db="EMBL/GenBank/DDBJ databases">
        <authorList>
            <person name="Eckstrom K.M.E."/>
        </authorList>
    </citation>
    <scope>NUCLEOTIDE SEQUENCE</scope>
    <source>
        <strain evidence="4">UVCC 0001</strain>
    </source>
</reference>
<feature type="region of interest" description="Disordered" evidence="1">
    <location>
        <begin position="734"/>
        <end position="763"/>
    </location>
</feature>
<feature type="region of interest" description="Disordered" evidence="1">
    <location>
        <begin position="2004"/>
        <end position="2029"/>
    </location>
</feature>
<protein>
    <submittedName>
        <fullName evidence="4">Uncharacterized protein</fullName>
    </submittedName>
</protein>
<feature type="region of interest" description="Disordered" evidence="1">
    <location>
        <begin position="261"/>
        <end position="285"/>
    </location>
</feature>
<dbReference type="PANTHER" id="PTHR17695:SF11">
    <property type="entry name" value="SMALL SUBUNIT PROCESSOME COMPONENT 20 HOMOLOG"/>
    <property type="match status" value="1"/>
</dbReference>
<evidence type="ECO:0000313" key="4">
    <source>
        <dbReference type="EMBL" id="KAK2076641.1"/>
    </source>
</evidence>
<dbReference type="Proteomes" id="UP001255856">
    <property type="component" value="Unassembled WGS sequence"/>
</dbReference>
<feature type="region of interest" description="Disordered" evidence="1">
    <location>
        <begin position="2665"/>
        <end position="2712"/>
    </location>
</feature>
<dbReference type="InterPro" id="IPR052575">
    <property type="entry name" value="SSU_processome_comp_20"/>
</dbReference>
<dbReference type="GO" id="GO:0032040">
    <property type="term" value="C:small-subunit processome"/>
    <property type="evidence" value="ECO:0007669"/>
    <property type="project" value="TreeGrafter"/>
</dbReference>
<comment type="caution">
    <text evidence="4">The sequence shown here is derived from an EMBL/GenBank/DDBJ whole genome shotgun (WGS) entry which is preliminary data.</text>
</comment>
<feature type="region of interest" description="Disordered" evidence="1">
    <location>
        <begin position="1241"/>
        <end position="1261"/>
    </location>
</feature>